<dbReference type="VEuPathDB" id="FungiDB:CHGG_00310"/>
<dbReference type="STRING" id="306901.Q2HHJ4"/>
<dbReference type="GO" id="GO:0043138">
    <property type="term" value="F:3'-5' DNA helicase activity"/>
    <property type="evidence" value="ECO:0007669"/>
    <property type="project" value="TreeGrafter"/>
</dbReference>
<evidence type="ECO:0000313" key="2">
    <source>
        <dbReference type="EMBL" id="EAQ92075.1"/>
    </source>
</evidence>
<proteinExistence type="predicted"/>
<dbReference type="CDD" id="cd17932">
    <property type="entry name" value="DEXQc_UvrD"/>
    <property type="match status" value="1"/>
</dbReference>
<dbReference type="GO" id="GO:0005634">
    <property type="term" value="C:nucleus"/>
    <property type="evidence" value="ECO:0007669"/>
    <property type="project" value="TreeGrafter"/>
</dbReference>
<evidence type="ECO:0000313" key="3">
    <source>
        <dbReference type="Proteomes" id="UP000001056"/>
    </source>
</evidence>
<reference evidence="3" key="1">
    <citation type="journal article" date="2015" name="Genome Announc.">
        <title>Draft genome sequence of the cellulolytic fungus Chaetomium globosum.</title>
        <authorList>
            <person name="Cuomo C.A."/>
            <person name="Untereiner W.A."/>
            <person name="Ma L.-J."/>
            <person name="Grabherr M."/>
            <person name="Birren B.W."/>
        </authorList>
    </citation>
    <scope>NUCLEOTIDE SEQUENCE [LARGE SCALE GENOMIC DNA]</scope>
    <source>
        <strain evidence="3">ATCC 6205 / CBS 148.51 / DSM 1962 / NBRC 6347 / NRRL 1970</strain>
    </source>
</reference>
<dbReference type="GO" id="GO:0005524">
    <property type="term" value="F:ATP binding"/>
    <property type="evidence" value="ECO:0007669"/>
    <property type="project" value="InterPro"/>
</dbReference>
<dbReference type="SUPFAM" id="SSF52540">
    <property type="entry name" value="P-loop containing nucleoside triphosphate hydrolases"/>
    <property type="match status" value="1"/>
</dbReference>
<dbReference type="InterPro" id="IPR000212">
    <property type="entry name" value="DNA_helicase_UvrD/REP"/>
</dbReference>
<dbReference type="InParanoid" id="Q2HHJ4"/>
<accession>Q2HHJ4</accession>
<dbReference type="InterPro" id="IPR027785">
    <property type="entry name" value="UvrD-like_helicase_C"/>
</dbReference>
<dbReference type="Pfam" id="PF13245">
    <property type="entry name" value="AAA_19"/>
    <property type="match status" value="1"/>
</dbReference>
<dbReference type="GO" id="GO:0000725">
    <property type="term" value="P:recombinational repair"/>
    <property type="evidence" value="ECO:0007669"/>
    <property type="project" value="TreeGrafter"/>
</dbReference>
<dbReference type="OMA" id="NCFILAN"/>
<protein>
    <recommendedName>
        <fullName evidence="1">UvrD-like helicase C-terminal domain-containing protein</fullName>
    </recommendedName>
</protein>
<dbReference type="GeneID" id="4387120"/>
<keyword evidence="3" id="KW-1185">Reference proteome</keyword>
<feature type="domain" description="UvrD-like helicase C-terminal" evidence="1">
    <location>
        <begin position="352"/>
        <end position="406"/>
    </location>
</feature>
<dbReference type="EMBL" id="CH408029">
    <property type="protein sequence ID" value="EAQ92075.1"/>
    <property type="molecule type" value="Genomic_DNA"/>
</dbReference>
<dbReference type="eggNOG" id="ENOG502RE2I">
    <property type="taxonomic scope" value="Eukaryota"/>
</dbReference>
<sequence>MLGQLSLTRHPAARAWSMSHTVKPLAFCLGGSFRFFTNTHNLLTRQKKSCSFTPSKEQQEIAELCGTKNVIVSARPGSGKTATAEAIVAAHPDKRVVVLTYSKRLELETHRRLCTYSNCKVFTFHAMAGLLFGTLVPNDATLAQQKKRVLDRNELPRWDSAPFDIIVLDEFQDCTKLLFWLINCFILANDQKAGGQSARLVVLGDERQAIYGFRGADDRYLTLAPEVLGIISPYPFTKIQLDRSFRLSDQSVRFINNTFLSGESYITSSKPGPKPIILRCHLRNSYARLAKHLSDLIKLYGAKNTAIIAPAVRKLRPLQDVVNILSKKYGEPIAVSIDDEVPLDDRVIKGKLCVSTIHQFKGSERDLVILFGLDSSFLFGRDLPHDQCPNEAFVALTRAAEQLVLVHNEDKKLMPFASVEALYETANIINMTRNRNNIKPPDPSGRPFKRGPTVPGCIAVRDIARHITDEHLDAIVHTHLCIQVQSPLPEDQHIKLPDVVISDKGKRFYEAVSDLNGLVVAAAFEHEMAGTLSALGLGQRKTDTAPEIRSREGVSWLCRKACAYQALVSGYLSRDIQMANHKFDWIEPDDLALACSRLRRELSGIAANPRFEVESVGSFRIDDQRCRLFGRADIVAASSNSDGNNVGGVESVWEIKFVSQLSNQHVIQACTYACLLKLPRIVLYNVRNGQKWNITPRDGQEGLRSMMERVLKLKHTTQGKMSDKEFIEMCTRASLEVLNLRS</sequence>
<evidence type="ECO:0000259" key="1">
    <source>
        <dbReference type="Pfam" id="PF13538"/>
    </source>
</evidence>
<dbReference type="PANTHER" id="PTHR11070:SF66">
    <property type="entry name" value="UVRD-LIKE HELICASE C-TERMINAL DOMAIN-CONTAINING PROTEIN"/>
    <property type="match status" value="1"/>
</dbReference>
<name>Q2HHJ4_CHAGB</name>
<dbReference type="GO" id="GO:0003677">
    <property type="term" value="F:DNA binding"/>
    <property type="evidence" value="ECO:0007669"/>
    <property type="project" value="InterPro"/>
</dbReference>
<dbReference type="Gene3D" id="3.40.50.300">
    <property type="entry name" value="P-loop containing nucleotide triphosphate hydrolases"/>
    <property type="match status" value="2"/>
</dbReference>
<gene>
    <name evidence="2" type="ORF">CHGG_00310</name>
</gene>
<dbReference type="Proteomes" id="UP000001056">
    <property type="component" value="Unassembled WGS sequence"/>
</dbReference>
<dbReference type="PANTHER" id="PTHR11070">
    <property type="entry name" value="UVRD / RECB / PCRA DNA HELICASE FAMILY MEMBER"/>
    <property type="match status" value="1"/>
</dbReference>
<dbReference type="HOGENOM" id="CLU_010692_0_0_1"/>
<dbReference type="Pfam" id="PF13538">
    <property type="entry name" value="UvrD_C_2"/>
    <property type="match status" value="1"/>
</dbReference>
<dbReference type="AlphaFoldDB" id="Q2HHJ4"/>
<dbReference type="InterPro" id="IPR027417">
    <property type="entry name" value="P-loop_NTPase"/>
</dbReference>
<dbReference type="OrthoDB" id="1470711at2759"/>
<dbReference type="RefSeq" id="XP_001219531.1">
    <property type="nucleotide sequence ID" value="XM_001219530.1"/>
</dbReference>
<organism evidence="2 3">
    <name type="scientific">Chaetomium globosum (strain ATCC 6205 / CBS 148.51 / DSM 1962 / NBRC 6347 / NRRL 1970)</name>
    <name type="common">Soil fungus</name>
    <dbReference type="NCBI Taxonomy" id="306901"/>
    <lineage>
        <taxon>Eukaryota</taxon>
        <taxon>Fungi</taxon>
        <taxon>Dikarya</taxon>
        <taxon>Ascomycota</taxon>
        <taxon>Pezizomycotina</taxon>
        <taxon>Sordariomycetes</taxon>
        <taxon>Sordariomycetidae</taxon>
        <taxon>Sordariales</taxon>
        <taxon>Chaetomiaceae</taxon>
        <taxon>Chaetomium</taxon>
    </lineage>
</organism>